<dbReference type="EMBL" id="CP144700">
    <property type="protein sequence ID" value="WVZ25789.1"/>
    <property type="molecule type" value="Genomic_DNA"/>
</dbReference>
<dbReference type="AlphaFoldDB" id="A0AAQ3SFJ3"/>
<evidence type="ECO:0000313" key="1">
    <source>
        <dbReference type="EMBL" id="WVZ25789.1"/>
    </source>
</evidence>
<keyword evidence="2" id="KW-1185">Reference proteome</keyword>
<organism evidence="1 2">
    <name type="scientific">Vigna mungo</name>
    <name type="common">Black gram</name>
    <name type="synonym">Phaseolus mungo</name>
    <dbReference type="NCBI Taxonomy" id="3915"/>
    <lineage>
        <taxon>Eukaryota</taxon>
        <taxon>Viridiplantae</taxon>
        <taxon>Streptophyta</taxon>
        <taxon>Embryophyta</taxon>
        <taxon>Tracheophyta</taxon>
        <taxon>Spermatophyta</taxon>
        <taxon>Magnoliopsida</taxon>
        <taxon>eudicotyledons</taxon>
        <taxon>Gunneridae</taxon>
        <taxon>Pentapetalae</taxon>
        <taxon>rosids</taxon>
        <taxon>fabids</taxon>
        <taxon>Fabales</taxon>
        <taxon>Fabaceae</taxon>
        <taxon>Papilionoideae</taxon>
        <taxon>50 kb inversion clade</taxon>
        <taxon>NPAAA clade</taxon>
        <taxon>indigoferoid/millettioid clade</taxon>
        <taxon>Phaseoleae</taxon>
        <taxon>Vigna</taxon>
    </lineage>
</organism>
<dbReference type="Proteomes" id="UP001374535">
    <property type="component" value="Chromosome 1"/>
</dbReference>
<proteinExistence type="predicted"/>
<accession>A0AAQ3SFJ3</accession>
<reference evidence="1 2" key="1">
    <citation type="journal article" date="2023" name="Life. Sci Alliance">
        <title>Evolutionary insights into 3D genome organization and epigenetic landscape of Vigna mungo.</title>
        <authorList>
            <person name="Junaid A."/>
            <person name="Singh B."/>
            <person name="Bhatia S."/>
        </authorList>
    </citation>
    <scope>NUCLEOTIDE SEQUENCE [LARGE SCALE GENOMIC DNA]</scope>
    <source>
        <strain evidence="1">Urdbean</strain>
    </source>
</reference>
<evidence type="ECO:0000313" key="2">
    <source>
        <dbReference type="Proteomes" id="UP001374535"/>
    </source>
</evidence>
<protein>
    <submittedName>
        <fullName evidence="1">Uncharacterized protein</fullName>
    </submittedName>
</protein>
<gene>
    <name evidence="1" type="ORF">V8G54_004333</name>
</gene>
<sequence length="161" mass="17674">MRIWEKSKGLATWVDGLNTIRERLNAAHTEISGEEGEAIGKTSDQVQEVGSSNWERFEAWHRNGVADCATTGEEVLKIASPAISEASKKAQSFSSWKTSLEDDVLKVQMGMPVLCSTLLETMTLWWCRSGGRGREREDDCMGGEGVDLDFAEARSGEGCTP</sequence>
<name>A0AAQ3SFJ3_VIGMU</name>